<name>A0A1L3JDC5_9SPHN</name>
<gene>
    <name evidence="1" type="ORF">LPB140_10405</name>
</gene>
<dbReference type="AlphaFoldDB" id="A0A1L3JDC5"/>
<dbReference type="KEGG" id="sphl:LPB140_10405"/>
<reference evidence="1 2" key="1">
    <citation type="submission" date="2016-11" db="EMBL/GenBank/DDBJ databases">
        <title>Sphingorhabdus sp. LPB0140, isolated from marine environment.</title>
        <authorList>
            <person name="Kim E."/>
            <person name="Yi H."/>
        </authorList>
    </citation>
    <scope>NUCLEOTIDE SEQUENCE [LARGE SCALE GENOMIC DNA]</scope>
    <source>
        <strain evidence="1 2">LPB0140</strain>
    </source>
</reference>
<dbReference type="EMBL" id="CP018154">
    <property type="protein sequence ID" value="APG63128.1"/>
    <property type="molecule type" value="Genomic_DNA"/>
</dbReference>
<evidence type="ECO:0000313" key="1">
    <source>
        <dbReference type="EMBL" id="APG63128.1"/>
    </source>
</evidence>
<protein>
    <submittedName>
        <fullName evidence="1">Uncharacterized protein</fullName>
    </submittedName>
</protein>
<evidence type="ECO:0000313" key="2">
    <source>
        <dbReference type="Proteomes" id="UP000242561"/>
    </source>
</evidence>
<dbReference type="Proteomes" id="UP000242561">
    <property type="component" value="Chromosome"/>
</dbReference>
<dbReference type="OrthoDB" id="7619538at2"/>
<sequence>MSDQITYHSYGASHPWYYVLGGPVLSPRTILEMTRGSQYRGYKREYIQKADNRAEPMRSEELRQLRSASLLELKRDISIYRRCVRELLAFRETECEELDCNDVHVSMGLKVSHLTNDFAHLIWLDELLSVQADLFG</sequence>
<accession>A0A1L3JDC5</accession>
<organism evidence="1 2">
    <name type="scientific">Sphingorhabdus lutea</name>
    <dbReference type="NCBI Taxonomy" id="1913578"/>
    <lineage>
        <taxon>Bacteria</taxon>
        <taxon>Pseudomonadati</taxon>
        <taxon>Pseudomonadota</taxon>
        <taxon>Alphaproteobacteria</taxon>
        <taxon>Sphingomonadales</taxon>
        <taxon>Sphingomonadaceae</taxon>
        <taxon>Sphingorhabdus</taxon>
    </lineage>
</organism>
<keyword evidence="2" id="KW-1185">Reference proteome</keyword>
<proteinExistence type="predicted"/>
<dbReference type="RefSeq" id="WP_072559779.1">
    <property type="nucleotide sequence ID" value="NZ_CP018154.1"/>
</dbReference>